<keyword evidence="1" id="KW-0472">Membrane</keyword>
<feature type="transmembrane region" description="Helical" evidence="1">
    <location>
        <begin position="71"/>
        <end position="92"/>
    </location>
</feature>
<dbReference type="InterPro" id="IPR046166">
    <property type="entry name" value="DUF6168"/>
</dbReference>
<name>A0A2S7L0X6_9FLAO</name>
<gene>
    <name evidence="2" type="ORF">BST83_16480</name>
</gene>
<protein>
    <submittedName>
        <fullName evidence="2">Uncharacterized protein</fullName>
    </submittedName>
</protein>
<keyword evidence="1" id="KW-0812">Transmembrane</keyword>
<evidence type="ECO:0000313" key="2">
    <source>
        <dbReference type="EMBL" id="PQB08540.1"/>
    </source>
</evidence>
<accession>A0A2S7L0X6</accession>
<dbReference type="AlphaFoldDB" id="A0A2S7L0X6"/>
<comment type="caution">
    <text evidence="2">The sequence shown here is derived from an EMBL/GenBank/DDBJ whole genome shotgun (WGS) entry which is preliminary data.</text>
</comment>
<organism evidence="2 3">
    <name type="scientific">Polaribacter filamentus</name>
    <dbReference type="NCBI Taxonomy" id="53483"/>
    <lineage>
        <taxon>Bacteria</taxon>
        <taxon>Pseudomonadati</taxon>
        <taxon>Bacteroidota</taxon>
        <taxon>Flavobacteriia</taxon>
        <taxon>Flavobacteriales</taxon>
        <taxon>Flavobacteriaceae</taxon>
    </lineage>
</organism>
<dbReference type="EMBL" id="MQUA01000013">
    <property type="protein sequence ID" value="PQB08540.1"/>
    <property type="molecule type" value="Genomic_DNA"/>
</dbReference>
<feature type="transmembrane region" description="Helical" evidence="1">
    <location>
        <begin position="42"/>
        <end position="59"/>
    </location>
</feature>
<evidence type="ECO:0000256" key="1">
    <source>
        <dbReference type="SAM" id="Phobius"/>
    </source>
</evidence>
<proteinExistence type="predicted"/>
<keyword evidence="3" id="KW-1185">Reference proteome</keyword>
<sequence>MIKHILIYFLIFFGIFFLSFSTHENYIDTQEVILPFSLQKVYVFHLGFSVLVCVNFRLFSNVDKIFPQLGFIYLVALFLKIVLFCALFYQSIFNEENLSQIARVSLFIPMLIFLSTEAFFVAKILNKKE</sequence>
<feature type="transmembrane region" description="Helical" evidence="1">
    <location>
        <begin position="104"/>
        <end position="125"/>
    </location>
</feature>
<dbReference type="Pfam" id="PF19665">
    <property type="entry name" value="DUF6168"/>
    <property type="match status" value="1"/>
</dbReference>
<reference evidence="2 3" key="1">
    <citation type="submission" date="2016-11" db="EMBL/GenBank/DDBJ databases">
        <title>Trade-off between light-utilization and light-protection in marine flavobacteria.</title>
        <authorList>
            <person name="Kumagai Y."/>
        </authorList>
    </citation>
    <scope>NUCLEOTIDE SEQUENCE [LARGE SCALE GENOMIC DNA]</scope>
    <source>
        <strain evidence="2 3">ATCC 700397</strain>
    </source>
</reference>
<feature type="transmembrane region" description="Helical" evidence="1">
    <location>
        <begin position="5"/>
        <end position="22"/>
    </location>
</feature>
<keyword evidence="1" id="KW-1133">Transmembrane helix</keyword>
<dbReference type="Proteomes" id="UP000239522">
    <property type="component" value="Unassembled WGS sequence"/>
</dbReference>
<evidence type="ECO:0000313" key="3">
    <source>
        <dbReference type="Proteomes" id="UP000239522"/>
    </source>
</evidence>
<dbReference type="RefSeq" id="WP_104810730.1">
    <property type="nucleotide sequence ID" value="NZ_MQUA01000013.1"/>
</dbReference>
<dbReference type="OrthoDB" id="1179143at2"/>